<dbReference type="AlphaFoldDB" id="A0A317ZI50"/>
<dbReference type="HAMAP" id="MF_00047">
    <property type="entry name" value="Dala_Dala_lig"/>
    <property type="match status" value="1"/>
</dbReference>
<evidence type="ECO:0000256" key="16">
    <source>
        <dbReference type="PROSITE-ProRule" id="PRU00409"/>
    </source>
</evidence>
<dbReference type="GO" id="GO:0005524">
    <property type="term" value="F:ATP binding"/>
    <property type="evidence" value="ECO:0007669"/>
    <property type="project" value="UniProtKB-UniRule"/>
</dbReference>
<dbReference type="InterPro" id="IPR011095">
    <property type="entry name" value="Dala_Dala_lig_C"/>
</dbReference>
<protein>
    <recommendedName>
        <fullName evidence="4 13">D-alanine--D-alanine ligase</fullName>
        <ecNumber evidence="4 13">6.3.2.4</ecNumber>
    </recommendedName>
    <alternativeName>
        <fullName evidence="13">D-Ala-D-Ala ligase</fullName>
    </alternativeName>
    <alternativeName>
        <fullName evidence="13">D-alanylalanine synthetase</fullName>
    </alternativeName>
</protein>
<feature type="domain" description="ATP-grasp" evidence="17">
    <location>
        <begin position="102"/>
        <end position="296"/>
    </location>
</feature>
<evidence type="ECO:0000256" key="7">
    <source>
        <dbReference type="ARBA" id="ARBA00022741"/>
    </source>
</evidence>
<dbReference type="PROSITE" id="PS50975">
    <property type="entry name" value="ATP_GRASP"/>
    <property type="match status" value="1"/>
</dbReference>
<reference evidence="18 19" key="1">
    <citation type="submission" date="2018-05" db="EMBL/GenBank/DDBJ databases">
        <title>Coraliomargarita sinensis sp. nov., isolated from a marine solar saltern.</title>
        <authorList>
            <person name="Zhou L.Y."/>
        </authorList>
    </citation>
    <scope>NUCLEOTIDE SEQUENCE [LARGE SCALE GENOMIC DNA]</scope>
    <source>
        <strain evidence="18 19">WN38</strain>
    </source>
</reference>
<dbReference type="InParanoid" id="A0A317ZI50"/>
<accession>A0A317ZI50</accession>
<evidence type="ECO:0000313" key="19">
    <source>
        <dbReference type="Proteomes" id="UP000247099"/>
    </source>
</evidence>
<evidence type="ECO:0000256" key="2">
    <source>
        <dbReference type="ARBA" id="ARBA00004496"/>
    </source>
</evidence>
<dbReference type="Pfam" id="PF07478">
    <property type="entry name" value="Dala_Dala_lig_C"/>
    <property type="match status" value="1"/>
</dbReference>
<dbReference type="InterPro" id="IPR005905">
    <property type="entry name" value="D_ala_D_ala"/>
</dbReference>
<keyword evidence="15" id="KW-0464">Manganese</keyword>
<evidence type="ECO:0000256" key="8">
    <source>
        <dbReference type="ARBA" id="ARBA00022840"/>
    </source>
</evidence>
<feature type="binding site" evidence="15">
    <location>
        <position position="263"/>
    </location>
    <ligand>
        <name>Mg(2+)</name>
        <dbReference type="ChEBI" id="CHEBI:18420"/>
        <label>2</label>
    </ligand>
</feature>
<keyword evidence="5 13" id="KW-0963">Cytoplasm</keyword>
<evidence type="ECO:0000256" key="4">
    <source>
        <dbReference type="ARBA" id="ARBA00012216"/>
    </source>
</evidence>
<dbReference type="InterPro" id="IPR000291">
    <property type="entry name" value="D-Ala_lig_Van_CS"/>
</dbReference>
<dbReference type="InterPro" id="IPR011761">
    <property type="entry name" value="ATP-grasp"/>
</dbReference>
<dbReference type="InterPro" id="IPR011127">
    <property type="entry name" value="Dala_Dala_lig_N"/>
</dbReference>
<dbReference type="SUPFAM" id="SSF52440">
    <property type="entry name" value="PreATP-grasp domain"/>
    <property type="match status" value="1"/>
</dbReference>
<dbReference type="PROSITE" id="PS00843">
    <property type="entry name" value="DALA_DALA_LIGASE_1"/>
    <property type="match status" value="1"/>
</dbReference>
<evidence type="ECO:0000256" key="5">
    <source>
        <dbReference type="ARBA" id="ARBA00022490"/>
    </source>
</evidence>
<dbReference type="GO" id="GO:0009252">
    <property type="term" value="P:peptidoglycan biosynthetic process"/>
    <property type="evidence" value="ECO:0007669"/>
    <property type="project" value="UniProtKB-UniRule"/>
</dbReference>
<comment type="similarity">
    <text evidence="3 13">Belongs to the D-alanine--D-alanine ligase family.</text>
</comment>
<dbReference type="PANTHER" id="PTHR23132:SF23">
    <property type="entry name" value="D-ALANINE--D-ALANINE LIGASE B"/>
    <property type="match status" value="1"/>
</dbReference>
<evidence type="ECO:0000256" key="10">
    <source>
        <dbReference type="ARBA" id="ARBA00022984"/>
    </source>
</evidence>
<dbReference type="PIRSF" id="PIRSF039102">
    <property type="entry name" value="Ddl/VanB"/>
    <property type="match status" value="1"/>
</dbReference>
<dbReference type="OrthoDB" id="9813261at2"/>
<dbReference type="PANTHER" id="PTHR23132">
    <property type="entry name" value="D-ALANINE--D-ALANINE LIGASE"/>
    <property type="match status" value="1"/>
</dbReference>
<dbReference type="UniPathway" id="UPA00219"/>
<dbReference type="RefSeq" id="WP_110130257.1">
    <property type="nucleotide sequence ID" value="NZ_QHJQ01000002.1"/>
</dbReference>
<organism evidence="18 19">
    <name type="scientific">Coraliomargarita sinensis</name>
    <dbReference type="NCBI Taxonomy" id="2174842"/>
    <lineage>
        <taxon>Bacteria</taxon>
        <taxon>Pseudomonadati</taxon>
        <taxon>Verrucomicrobiota</taxon>
        <taxon>Opitutia</taxon>
        <taxon>Puniceicoccales</taxon>
        <taxon>Coraliomargaritaceae</taxon>
        <taxon>Coraliomargarita</taxon>
    </lineage>
</organism>
<dbReference type="EC" id="6.3.2.4" evidence="4 13"/>
<evidence type="ECO:0000256" key="14">
    <source>
        <dbReference type="PIRSR" id="PIRSR039102-1"/>
    </source>
</evidence>
<comment type="cofactor">
    <cofactor evidence="15">
        <name>Mg(2+)</name>
        <dbReference type="ChEBI" id="CHEBI:18420"/>
    </cofactor>
    <cofactor evidence="15">
        <name>Mn(2+)</name>
        <dbReference type="ChEBI" id="CHEBI:29035"/>
    </cofactor>
    <text evidence="15">Binds 2 magnesium or manganese ions per subunit.</text>
</comment>
<dbReference type="FunCoup" id="A0A317ZI50">
    <property type="interactions" value="241"/>
</dbReference>
<dbReference type="NCBIfam" id="TIGR01205">
    <property type="entry name" value="D_ala_D_alaTIGR"/>
    <property type="match status" value="1"/>
</dbReference>
<keyword evidence="11 13" id="KW-0961">Cell wall biogenesis/degradation</keyword>
<sequence length="312" mass="33286">MSDPVKILILHGGTSKEREVSLASGRAVADALELRHTVELVRLDQDSLPDGIQSADTVVFPALHGTFGEDGQLQALLDAAGVEYCGSGAAASRLCMDKVAAKVVAREQGVPTPDWMTFDAEGKPLADDVIAQLGPSLVVKPVDQGSSVGLHFSDHRSALGVALSQVHRGKWLIEQRITGRELTVGLLEGKAMGVVEIVSSSGVYDYQAKYTPGSTEYLYPAKLKPDIKAHIQRYAERLFAACGCRDFARVDFLLDGESLYFLEINTLPGLTTTSLLPKSASCAGYDFEMLAEALVAPAVKRLLSAGNGEEAP</sequence>
<dbReference type="GO" id="GO:0008360">
    <property type="term" value="P:regulation of cell shape"/>
    <property type="evidence" value="ECO:0007669"/>
    <property type="project" value="UniProtKB-KW"/>
</dbReference>
<keyword evidence="7 16" id="KW-0547">Nucleotide-binding</keyword>
<evidence type="ECO:0000256" key="11">
    <source>
        <dbReference type="ARBA" id="ARBA00023316"/>
    </source>
</evidence>
<dbReference type="Proteomes" id="UP000247099">
    <property type="component" value="Unassembled WGS sequence"/>
</dbReference>
<dbReference type="EMBL" id="QHJQ01000002">
    <property type="protein sequence ID" value="PXA05256.1"/>
    <property type="molecule type" value="Genomic_DNA"/>
</dbReference>
<keyword evidence="6 13" id="KW-0436">Ligase</keyword>
<evidence type="ECO:0000259" key="17">
    <source>
        <dbReference type="PROSITE" id="PS50975"/>
    </source>
</evidence>
<comment type="catalytic activity">
    <reaction evidence="12 13">
        <text>2 D-alanine + ATP = D-alanyl-D-alanine + ADP + phosphate + H(+)</text>
        <dbReference type="Rhea" id="RHEA:11224"/>
        <dbReference type="ChEBI" id="CHEBI:15378"/>
        <dbReference type="ChEBI" id="CHEBI:30616"/>
        <dbReference type="ChEBI" id="CHEBI:43474"/>
        <dbReference type="ChEBI" id="CHEBI:57416"/>
        <dbReference type="ChEBI" id="CHEBI:57822"/>
        <dbReference type="ChEBI" id="CHEBI:456216"/>
        <dbReference type="EC" id="6.3.2.4"/>
    </reaction>
</comment>
<gene>
    <name evidence="13" type="primary">ddl</name>
    <name evidence="18" type="ORF">DDZ13_04665</name>
</gene>
<dbReference type="GO" id="GO:0005737">
    <property type="term" value="C:cytoplasm"/>
    <property type="evidence" value="ECO:0007669"/>
    <property type="project" value="UniProtKB-SubCell"/>
</dbReference>
<keyword evidence="19" id="KW-1185">Reference proteome</keyword>
<evidence type="ECO:0000256" key="6">
    <source>
        <dbReference type="ARBA" id="ARBA00022598"/>
    </source>
</evidence>
<dbReference type="GO" id="GO:0071555">
    <property type="term" value="P:cell wall organization"/>
    <property type="evidence" value="ECO:0007669"/>
    <property type="project" value="UniProtKB-KW"/>
</dbReference>
<feature type="binding site" evidence="15">
    <location>
        <position position="251"/>
    </location>
    <ligand>
        <name>Mg(2+)</name>
        <dbReference type="ChEBI" id="CHEBI:18420"/>
        <label>1</label>
    </ligand>
</feature>
<dbReference type="GO" id="GO:0008716">
    <property type="term" value="F:D-alanine-D-alanine ligase activity"/>
    <property type="evidence" value="ECO:0007669"/>
    <property type="project" value="UniProtKB-UniRule"/>
</dbReference>
<comment type="function">
    <text evidence="13">Cell wall formation.</text>
</comment>
<keyword evidence="8 16" id="KW-0067">ATP-binding</keyword>
<feature type="active site" evidence="14">
    <location>
        <position position="17"/>
    </location>
</feature>
<feature type="binding site" evidence="15">
    <location>
        <position position="265"/>
    </location>
    <ligand>
        <name>Mg(2+)</name>
        <dbReference type="ChEBI" id="CHEBI:18420"/>
        <label>2</label>
    </ligand>
</feature>
<dbReference type="NCBIfam" id="NF002378">
    <property type="entry name" value="PRK01372.1"/>
    <property type="match status" value="1"/>
</dbReference>
<evidence type="ECO:0000256" key="9">
    <source>
        <dbReference type="ARBA" id="ARBA00022960"/>
    </source>
</evidence>
<keyword evidence="9 13" id="KW-0133">Cell shape</keyword>
<dbReference type="Pfam" id="PF01820">
    <property type="entry name" value="Dala_Dala_lig_N"/>
    <property type="match status" value="1"/>
</dbReference>
<feature type="active site" evidence="14">
    <location>
        <position position="274"/>
    </location>
</feature>
<evidence type="ECO:0000256" key="15">
    <source>
        <dbReference type="PIRSR" id="PIRSR039102-3"/>
    </source>
</evidence>
<dbReference type="Gene3D" id="3.30.1490.20">
    <property type="entry name" value="ATP-grasp fold, A domain"/>
    <property type="match status" value="1"/>
</dbReference>
<dbReference type="SUPFAM" id="SSF56059">
    <property type="entry name" value="Glutathione synthetase ATP-binding domain-like"/>
    <property type="match status" value="1"/>
</dbReference>
<dbReference type="InterPro" id="IPR013815">
    <property type="entry name" value="ATP_grasp_subdomain_1"/>
</dbReference>
<keyword evidence="15" id="KW-0479">Metal-binding</keyword>
<comment type="pathway">
    <text evidence="13">Cell wall biogenesis; peptidoglycan biosynthesis.</text>
</comment>
<comment type="subcellular location">
    <subcellularLocation>
        <location evidence="2 13">Cytoplasm</location>
    </subcellularLocation>
</comment>
<dbReference type="Gene3D" id="3.40.50.20">
    <property type="match status" value="1"/>
</dbReference>
<proteinExistence type="inferred from homology"/>
<dbReference type="InterPro" id="IPR016185">
    <property type="entry name" value="PreATP-grasp_dom_sf"/>
</dbReference>
<comment type="cofactor">
    <cofactor evidence="1">
        <name>Mn(2+)</name>
        <dbReference type="ChEBI" id="CHEBI:29035"/>
    </cofactor>
</comment>
<keyword evidence="10 13" id="KW-0573">Peptidoglycan synthesis</keyword>
<feature type="binding site" evidence="15">
    <location>
        <position position="263"/>
    </location>
    <ligand>
        <name>Mg(2+)</name>
        <dbReference type="ChEBI" id="CHEBI:18420"/>
        <label>1</label>
    </ligand>
</feature>
<evidence type="ECO:0000256" key="13">
    <source>
        <dbReference type="HAMAP-Rule" id="MF_00047"/>
    </source>
</evidence>
<comment type="caution">
    <text evidence="18">The sequence shown here is derived from an EMBL/GenBank/DDBJ whole genome shotgun (WGS) entry which is preliminary data.</text>
</comment>
<evidence type="ECO:0000256" key="12">
    <source>
        <dbReference type="ARBA" id="ARBA00047614"/>
    </source>
</evidence>
<keyword evidence="15" id="KW-0460">Magnesium</keyword>
<name>A0A317ZI50_9BACT</name>
<dbReference type="GO" id="GO:0046872">
    <property type="term" value="F:metal ion binding"/>
    <property type="evidence" value="ECO:0007669"/>
    <property type="project" value="UniProtKB-KW"/>
</dbReference>
<dbReference type="Gene3D" id="3.30.470.20">
    <property type="entry name" value="ATP-grasp fold, B domain"/>
    <property type="match status" value="1"/>
</dbReference>
<evidence type="ECO:0000313" key="18">
    <source>
        <dbReference type="EMBL" id="PXA05256.1"/>
    </source>
</evidence>
<feature type="active site" evidence="14">
    <location>
        <position position="146"/>
    </location>
</feature>
<evidence type="ECO:0000256" key="1">
    <source>
        <dbReference type="ARBA" id="ARBA00001936"/>
    </source>
</evidence>
<evidence type="ECO:0000256" key="3">
    <source>
        <dbReference type="ARBA" id="ARBA00010871"/>
    </source>
</evidence>